<evidence type="ECO:0000256" key="7">
    <source>
        <dbReference type="ARBA" id="ARBA00022825"/>
    </source>
</evidence>
<feature type="signal peptide" evidence="11">
    <location>
        <begin position="1"/>
        <end position="17"/>
    </location>
</feature>
<dbReference type="Gene3D" id="2.60.40.10">
    <property type="entry name" value="Immunoglobulins"/>
    <property type="match status" value="1"/>
</dbReference>
<dbReference type="PROSITE" id="PS51892">
    <property type="entry name" value="SUBTILASE"/>
    <property type="match status" value="1"/>
</dbReference>
<keyword evidence="6 9" id="KW-0378">Hydrolase</keyword>
<evidence type="ECO:0000259" key="14">
    <source>
        <dbReference type="Pfam" id="PF06280"/>
    </source>
</evidence>
<evidence type="ECO:0000256" key="5">
    <source>
        <dbReference type="ARBA" id="ARBA00022729"/>
    </source>
</evidence>
<dbReference type="InterPro" id="IPR022398">
    <property type="entry name" value="Peptidase_S8_His-AS"/>
</dbReference>
<dbReference type="EMBL" id="JAQOWY010000034">
    <property type="protein sequence ID" value="KAK1854607.1"/>
    <property type="molecule type" value="Genomic_DNA"/>
</dbReference>
<keyword evidence="4 9" id="KW-0645">Protease</keyword>
<dbReference type="InterPro" id="IPR000209">
    <property type="entry name" value="Peptidase_S8/S53_dom"/>
</dbReference>
<evidence type="ECO:0000259" key="13">
    <source>
        <dbReference type="Pfam" id="PF02225"/>
    </source>
</evidence>
<dbReference type="Pfam" id="PF00082">
    <property type="entry name" value="Peptidase_S8"/>
    <property type="match status" value="1"/>
</dbReference>
<dbReference type="GO" id="GO:0016020">
    <property type="term" value="C:membrane"/>
    <property type="evidence" value="ECO:0007669"/>
    <property type="project" value="InterPro"/>
</dbReference>
<dbReference type="InterPro" id="IPR003137">
    <property type="entry name" value="PA_domain"/>
</dbReference>
<evidence type="ECO:0000256" key="10">
    <source>
        <dbReference type="RuleBase" id="RU003355"/>
    </source>
</evidence>
<dbReference type="SUPFAM" id="SSF52025">
    <property type="entry name" value="PA domain"/>
    <property type="match status" value="1"/>
</dbReference>
<evidence type="ECO:0000256" key="9">
    <source>
        <dbReference type="PROSITE-ProRule" id="PRU01240"/>
    </source>
</evidence>
<evidence type="ECO:0000256" key="4">
    <source>
        <dbReference type="ARBA" id="ARBA00022670"/>
    </source>
</evidence>
<evidence type="ECO:0000256" key="2">
    <source>
        <dbReference type="ARBA" id="ARBA00022512"/>
    </source>
</evidence>
<feature type="domain" description="C5a peptidase/Subtilisin-like protease SBT2-like Fn3-like" evidence="14">
    <location>
        <begin position="623"/>
        <end position="737"/>
    </location>
</feature>
<dbReference type="Pfam" id="PF02225">
    <property type="entry name" value="PA"/>
    <property type="match status" value="1"/>
</dbReference>
<dbReference type="Gene3D" id="3.50.30.30">
    <property type="match status" value="1"/>
</dbReference>
<evidence type="ECO:0000256" key="11">
    <source>
        <dbReference type="SAM" id="SignalP"/>
    </source>
</evidence>
<keyword evidence="3" id="KW-0964">Secreted</keyword>
<dbReference type="PRINTS" id="PR00723">
    <property type="entry name" value="SUBTILISIN"/>
</dbReference>
<dbReference type="AlphaFoldDB" id="A0AAD9AVJ5"/>
<comment type="caution">
    <text evidence="15">The sequence shown here is derived from an EMBL/GenBank/DDBJ whole genome shotgun (WGS) entry which is preliminary data.</text>
</comment>
<dbReference type="SUPFAM" id="SSF52743">
    <property type="entry name" value="Subtilisin-like"/>
    <property type="match status" value="1"/>
</dbReference>
<evidence type="ECO:0000313" key="15">
    <source>
        <dbReference type="EMBL" id="KAK1854607.1"/>
    </source>
</evidence>
<dbReference type="InterPro" id="IPR046450">
    <property type="entry name" value="PA_dom_sf"/>
</dbReference>
<feature type="chain" id="PRO_5042214453" evidence="11">
    <location>
        <begin position="18"/>
        <end position="928"/>
    </location>
</feature>
<reference evidence="15" key="1">
    <citation type="submission" date="2023-01" db="EMBL/GenBank/DDBJ databases">
        <title>Colletotrichum chrysophilum M932 genome sequence.</title>
        <authorList>
            <person name="Baroncelli R."/>
        </authorList>
    </citation>
    <scope>NUCLEOTIDE SEQUENCE</scope>
    <source>
        <strain evidence="15">M932</strain>
    </source>
</reference>
<keyword evidence="7 9" id="KW-0720">Serine protease</keyword>
<dbReference type="PROSITE" id="PS00138">
    <property type="entry name" value="SUBTILASE_SER"/>
    <property type="match status" value="1"/>
</dbReference>
<evidence type="ECO:0000256" key="3">
    <source>
        <dbReference type="ARBA" id="ARBA00022525"/>
    </source>
</evidence>
<dbReference type="InterPro" id="IPR023828">
    <property type="entry name" value="Peptidase_S8_Ser-AS"/>
</dbReference>
<dbReference type="PANTHER" id="PTHR43806">
    <property type="entry name" value="PEPTIDASE S8"/>
    <property type="match status" value="1"/>
</dbReference>
<keyword evidence="16" id="KW-1185">Reference proteome</keyword>
<gene>
    <name evidence="15" type="ORF">CCHR01_02771</name>
</gene>
<feature type="active site" description="Charge relay system" evidence="8 9">
    <location>
        <position position="216"/>
    </location>
</feature>
<dbReference type="InterPro" id="IPR010435">
    <property type="entry name" value="C5a/SBT2-like_Fn3"/>
</dbReference>
<dbReference type="InterPro" id="IPR013783">
    <property type="entry name" value="Ig-like_fold"/>
</dbReference>
<evidence type="ECO:0000259" key="12">
    <source>
        <dbReference type="Pfam" id="PF00082"/>
    </source>
</evidence>
<evidence type="ECO:0000256" key="8">
    <source>
        <dbReference type="PIRSR" id="PIRSR615500-1"/>
    </source>
</evidence>
<feature type="domain" description="PA" evidence="13">
    <location>
        <begin position="384"/>
        <end position="438"/>
    </location>
</feature>
<dbReference type="CDD" id="cd02124">
    <property type="entry name" value="PA_PoS1_like"/>
    <property type="match status" value="1"/>
</dbReference>
<dbReference type="PROSITE" id="PS00137">
    <property type="entry name" value="SUBTILASE_HIS"/>
    <property type="match status" value="1"/>
</dbReference>
<dbReference type="GO" id="GO:0004252">
    <property type="term" value="F:serine-type endopeptidase activity"/>
    <property type="evidence" value="ECO:0007669"/>
    <property type="project" value="UniProtKB-UniRule"/>
</dbReference>
<feature type="active site" description="Charge relay system" evidence="8 9">
    <location>
        <position position="151"/>
    </location>
</feature>
<evidence type="ECO:0000256" key="6">
    <source>
        <dbReference type="ARBA" id="ARBA00022801"/>
    </source>
</evidence>
<dbReference type="InterPro" id="IPR015500">
    <property type="entry name" value="Peptidase_S8_subtilisin-rel"/>
</dbReference>
<protein>
    <submittedName>
        <fullName evidence="15">Serine endopeptidase</fullName>
    </submittedName>
</protein>
<feature type="domain" description="Peptidase S8/S53" evidence="12">
    <location>
        <begin position="142"/>
        <end position="552"/>
    </location>
</feature>
<organism evidence="15 16">
    <name type="scientific">Colletotrichum chrysophilum</name>
    <dbReference type="NCBI Taxonomy" id="1836956"/>
    <lineage>
        <taxon>Eukaryota</taxon>
        <taxon>Fungi</taxon>
        <taxon>Dikarya</taxon>
        <taxon>Ascomycota</taxon>
        <taxon>Pezizomycotina</taxon>
        <taxon>Sordariomycetes</taxon>
        <taxon>Hypocreomycetidae</taxon>
        <taxon>Glomerellales</taxon>
        <taxon>Glomerellaceae</taxon>
        <taxon>Colletotrichum</taxon>
        <taxon>Colletotrichum gloeosporioides species complex</taxon>
    </lineage>
</organism>
<sequence>MRFDLLIWAAALGLTDALTFPGTGRRRDENESSALSGTKKFIVEVEQGAQLTDLSRKIEATGATVLKSFNSEVFSGLSVESGNDNLDTLQSLREVSQAWPVKTYKLAPLTPQASFSDDATAQNWSIHYSTGVDKLHEAGVFGKGAKVAVIDSGVDYRHPALGGGFGPGFKVSGGYDLVGEGDQQVSSVVINLLTATDYDGSNGKVPDDDPLDSLGHGTHVAGIIAGKSEFYAGVAPEVEILAFKVFGAFEGTDEDTLIDATIMAYESGADIITASIGRAAGFSDGPWATVASRIVEQGVVVTIAAGNDGDEGPFYASSGSSGKEVLAVASADTSRVPAKPWHATFSAEGVSNTTQLAYIPPVNRPLWNVTGLPIVPLSFDTKASAEACNTLPETTPDLSNVVVLVRRGGCTQYVKQTNVEKFGAQYMLIYNDDYRPFELVANSAYKSQMALIDAKAGAAIIETVKAGGNVTADFTNPADPNWAVGFFDAAGGIPSQYSSWGGTYELEIKPDIAAPGASIYSTYLNKTWKVLSGTSMATPYVAGVAALYIGKHGGRSVHGKGFAKDLSRRIISCGESLPWQAIVPQALPTDFGFFAPVAQVGTGLINATKLLESTTSLSFEKMALNDTRTFIGSHKVDITNNGDDPVAYTFAVEPAGGFNAQGRTSQMLADVLDVKPIELVPDVALPTDIFIVNPGETRTAEFSFKYPQVDDESKLPIYSGKVIISSGNGDALSVPYLGAAFDLKAQMTEKMFPDGYPLQRSGPSSLGIEAYHTYAFNTSRAAQDFPKIHVQFKWGTKELRWDIFDDTFEESQWKYPPVVGQDGYIGSATYSTYSVGASTFDPATMDRDKVLPFPIRGIERTTSWSELTDRFWWLGKLANGSYIGAGNYTMRFATLTPFSEPSESGSWDIWKTPEITILPYAHERDLSF</sequence>
<dbReference type="PROSITE" id="PS00136">
    <property type="entry name" value="SUBTILASE_ASP"/>
    <property type="match status" value="1"/>
</dbReference>
<dbReference type="CDD" id="cd07489">
    <property type="entry name" value="Peptidases_S8_5"/>
    <property type="match status" value="1"/>
</dbReference>
<dbReference type="Proteomes" id="UP001243330">
    <property type="component" value="Unassembled WGS sequence"/>
</dbReference>
<keyword evidence="5 11" id="KW-0732">Signal</keyword>
<dbReference type="InterPro" id="IPR036852">
    <property type="entry name" value="Peptidase_S8/S53_dom_sf"/>
</dbReference>
<dbReference type="InterPro" id="IPR034187">
    <property type="entry name" value="Peptidases_S8_5"/>
</dbReference>
<proteinExistence type="inferred from homology"/>
<accession>A0AAD9AVJ5</accession>
<dbReference type="GO" id="GO:0006508">
    <property type="term" value="P:proteolysis"/>
    <property type="evidence" value="ECO:0007669"/>
    <property type="project" value="UniProtKB-KW"/>
</dbReference>
<comment type="similarity">
    <text evidence="1 9 10">Belongs to the peptidase S8 family.</text>
</comment>
<dbReference type="Gene3D" id="3.40.50.200">
    <property type="entry name" value="Peptidase S8/S53 domain"/>
    <property type="match status" value="2"/>
</dbReference>
<dbReference type="Pfam" id="PF06280">
    <property type="entry name" value="fn3_5"/>
    <property type="match status" value="1"/>
</dbReference>
<feature type="active site" description="Charge relay system" evidence="8 9">
    <location>
        <position position="535"/>
    </location>
</feature>
<name>A0AAD9AVJ5_9PEZI</name>
<keyword evidence="2" id="KW-0134">Cell wall</keyword>
<evidence type="ECO:0000256" key="1">
    <source>
        <dbReference type="ARBA" id="ARBA00011073"/>
    </source>
</evidence>
<dbReference type="InterPro" id="IPR023827">
    <property type="entry name" value="Peptidase_S8_Asp-AS"/>
</dbReference>
<dbReference type="PANTHER" id="PTHR43806:SF66">
    <property type="entry name" value="SERIN ENDOPEPTIDASE"/>
    <property type="match status" value="1"/>
</dbReference>
<dbReference type="InterPro" id="IPR050131">
    <property type="entry name" value="Peptidase_S8_subtilisin-like"/>
</dbReference>
<evidence type="ECO:0000313" key="16">
    <source>
        <dbReference type="Proteomes" id="UP001243330"/>
    </source>
</evidence>